<dbReference type="AlphaFoldDB" id="A0A1F7WXN3"/>
<dbReference type="SUPFAM" id="SSF82866">
    <property type="entry name" value="Multidrug efflux transporter AcrB transmembrane domain"/>
    <property type="match status" value="1"/>
</dbReference>
<organism evidence="3 4">
    <name type="scientific">Candidatus Wallbacteria bacterium GWC2_49_35</name>
    <dbReference type="NCBI Taxonomy" id="1817813"/>
    <lineage>
        <taxon>Bacteria</taxon>
        <taxon>Candidatus Walliibacteriota</taxon>
    </lineage>
</organism>
<dbReference type="GO" id="GO:0042910">
    <property type="term" value="F:xenobiotic transmembrane transporter activity"/>
    <property type="evidence" value="ECO:0007669"/>
    <property type="project" value="TreeGrafter"/>
</dbReference>
<gene>
    <name evidence="3" type="ORF">A2008_02700</name>
</gene>
<proteinExistence type="predicted"/>
<keyword evidence="2" id="KW-0812">Transmembrane</keyword>
<feature type="compositionally biased region" description="Low complexity" evidence="1">
    <location>
        <begin position="921"/>
        <end position="933"/>
    </location>
</feature>
<accession>A0A1F7WXN3</accession>
<keyword evidence="2" id="KW-0472">Membrane</keyword>
<evidence type="ECO:0000256" key="2">
    <source>
        <dbReference type="SAM" id="Phobius"/>
    </source>
</evidence>
<dbReference type="Gene3D" id="3.30.70.1440">
    <property type="entry name" value="Multidrug efflux transporter AcrB pore domain"/>
    <property type="match status" value="1"/>
</dbReference>
<dbReference type="Gene3D" id="3.30.70.1320">
    <property type="entry name" value="Multidrug efflux transporter AcrB pore domain like"/>
    <property type="match status" value="1"/>
</dbReference>
<evidence type="ECO:0000256" key="1">
    <source>
        <dbReference type="SAM" id="MobiDB-lite"/>
    </source>
</evidence>
<dbReference type="Gene3D" id="3.30.2090.10">
    <property type="entry name" value="Multidrug efflux transporter AcrB TolC docking domain, DN and DC subdomains"/>
    <property type="match status" value="2"/>
</dbReference>
<reference evidence="3 4" key="1">
    <citation type="journal article" date="2016" name="Nat. Commun.">
        <title>Thousands of microbial genomes shed light on interconnected biogeochemical processes in an aquifer system.</title>
        <authorList>
            <person name="Anantharaman K."/>
            <person name="Brown C.T."/>
            <person name="Hug L.A."/>
            <person name="Sharon I."/>
            <person name="Castelle C.J."/>
            <person name="Probst A.J."/>
            <person name="Thomas B.C."/>
            <person name="Singh A."/>
            <person name="Wilkins M.J."/>
            <person name="Karaoz U."/>
            <person name="Brodie E.L."/>
            <person name="Williams K.H."/>
            <person name="Hubbard S.S."/>
            <person name="Banfield J.F."/>
        </authorList>
    </citation>
    <scope>NUCLEOTIDE SEQUENCE [LARGE SCALE GENOMIC DNA]</scope>
</reference>
<dbReference type="InterPro" id="IPR001036">
    <property type="entry name" value="Acrflvin-R"/>
</dbReference>
<dbReference type="STRING" id="1817813.A2008_02700"/>
<evidence type="ECO:0000313" key="3">
    <source>
        <dbReference type="EMBL" id="OGM07417.1"/>
    </source>
</evidence>
<dbReference type="PANTHER" id="PTHR32063:SF19">
    <property type="entry name" value="CATION EFFLUX SYSTEM PROTEIN CUSA"/>
    <property type="match status" value="1"/>
</dbReference>
<name>A0A1F7WXN3_9BACT</name>
<dbReference type="GO" id="GO:0005886">
    <property type="term" value="C:plasma membrane"/>
    <property type="evidence" value="ECO:0007669"/>
    <property type="project" value="TreeGrafter"/>
</dbReference>
<feature type="compositionally biased region" description="Gly residues" evidence="1">
    <location>
        <begin position="934"/>
        <end position="945"/>
    </location>
</feature>
<keyword evidence="2" id="KW-1133">Transmembrane helix</keyword>
<sequence length="984" mass="109219">MIENIIEYSIRNRFIIIILVAVASMYGVYTMFNMPIDAIPDLSENQVIVFADWMGRSSKEIEDQLTYPLSVNLQGLAGVKAVRSSSEFNFSMIDIIFEDNIDFYFARQRVLERLSIASTFLPEGVVPYLAPDATALGQIFWYTVEGDGYDLSELRTLQDFYVKYQLNSIPGVAQVATAGGAPREYHVDINPDKLRTYNVTLSDVYSAIARSNLAVGGRVVHKGNAEYVIRGVGLISSLRDIENTVITQRGGVPIYVKNVAVAQLGTDFRRSILEKNNKEAVGGVVMMRYGGNPLSVTKAIHEKIKDLEKGLPPGVRIVPFYDRTELITGAIETLKGTLLEEIIVAGLIVLLILGHFGSAFIICLTLPISVLLAFILMQYFGVASNIMSLSGIAISIGILVDQAIVMVENATHALHLKFPDGHIKGDTTEMLIEPCKMVGRPIFFAVLIMVISFLPVFALSGMEGKMFHPLAFTKTFALIAVSLLSITLVPALIPMLIRGRIYREEESWIVRSFINIYKPILTWLIDRPKLVIWLFVIILAFGFHISQKLGREFMPSLDEGSILEMPTTVPRISAAQVIDDLKMRDAVIRRFPEVGIVVGKAGRADTPTDPAPLDMIETVINLRDQRMWPKRKLEYADALLGSKMLLDTLEVNGFIKLNAQTKSDLINDVAMTAIGNFDNYMRELSLQRINDFENTTIETLVREEKTKKFLTDLDYELFDRGSRAYIQYAMREINEQNDRKKIFEKSITTDEIELVKKSTLQTFSDKIFLWKKTKSDIVKELDSTLQMPGWGNIWTQPIINRIDMLATGVRTMIGVKVFGTDLKKIQSVSDKIADVLRTVKGAVDVFPDQSVGKPYLEISVNREKAARYGISVEDVQNVIEIGMGGKVATTTLEGRMRFPVRVRYGRDFREDEEKVRKILVSGSSSMPSSTAMGGSPGGGMGGGGSKAKKGGMAAGQTATKAPAENSETADSSGVYSTVQVPLEE</sequence>
<feature type="transmembrane region" description="Helical" evidence="2">
    <location>
        <begin position="530"/>
        <end position="546"/>
    </location>
</feature>
<feature type="transmembrane region" description="Helical" evidence="2">
    <location>
        <begin position="336"/>
        <end position="353"/>
    </location>
</feature>
<dbReference type="SUPFAM" id="SSF82693">
    <property type="entry name" value="Multidrug efflux transporter AcrB pore domain, PN1, PN2, PC1 and PC2 subdomains"/>
    <property type="match status" value="2"/>
</dbReference>
<feature type="transmembrane region" description="Helical" evidence="2">
    <location>
        <begin position="12"/>
        <end position="32"/>
    </location>
</feature>
<dbReference type="InterPro" id="IPR027463">
    <property type="entry name" value="AcrB_DN_DC_subdom"/>
</dbReference>
<dbReference type="PANTHER" id="PTHR32063">
    <property type="match status" value="1"/>
</dbReference>
<feature type="transmembrane region" description="Helical" evidence="2">
    <location>
        <begin position="474"/>
        <end position="496"/>
    </location>
</feature>
<feature type="compositionally biased region" description="Polar residues" evidence="1">
    <location>
        <begin position="965"/>
        <end position="984"/>
    </location>
</feature>
<dbReference type="Pfam" id="PF00873">
    <property type="entry name" value="ACR_tran"/>
    <property type="match status" value="2"/>
</dbReference>
<feature type="non-terminal residue" evidence="3">
    <location>
        <position position="984"/>
    </location>
</feature>
<dbReference type="SUPFAM" id="SSF82714">
    <property type="entry name" value="Multidrug efflux transporter AcrB TolC docking domain, DN and DC subdomains"/>
    <property type="match status" value="2"/>
</dbReference>
<protein>
    <submittedName>
        <fullName evidence="3">Silver transporter</fullName>
    </submittedName>
</protein>
<dbReference type="EMBL" id="MGFH01000045">
    <property type="protein sequence ID" value="OGM07417.1"/>
    <property type="molecule type" value="Genomic_DNA"/>
</dbReference>
<dbReference type="Proteomes" id="UP000178735">
    <property type="component" value="Unassembled WGS sequence"/>
</dbReference>
<dbReference type="Gene3D" id="3.30.70.1430">
    <property type="entry name" value="Multidrug efflux transporter AcrB pore domain"/>
    <property type="match status" value="3"/>
</dbReference>
<evidence type="ECO:0000313" key="4">
    <source>
        <dbReference type="Proteomes" id="UP000178735"/>
    </source>
</evidence>
<feature type="compositionally biased region" description="Low complexity" evidence="1">
    <location>
        <begin position="950"/>
        <end position="961"/>
    </location>
</feature>
<dbReference type="Gene3D" id="1.20.1640.10">
    <property type="entry name" value="Multidrug efflux transporter AcrB transmembrane domain"/>
    <property type="match status" value="2"/>
</dbReference>
<comment type="caution">
    <text evidence="3">The sequence shown here is derived from an EMBL/GenBank/DDBJ whole genome shotgun (WGS) entry which is preliminary data.</text>
</comment>
<feature type="region of interest" description="Disordered" evidence="1">
    <location>
        <begin position="921"/>
        <end position="984"/>
    </location>
</feature>
<dbReference type="PRINTS" id="PR00702">
    <property type="entry name" value="ACRIFLAVINRP"/>
</dbReference>
<feature type="transmembrane region" description="Helical" evidence="2">
    <location>
        <begin position="442"/>
        <end position="462"/>
    </location>
</feature>